<dbReference type="PANTHER" id="PTHR12756">
    <property type="entry name" value="CYTOSOLIC CARBOXYPEPTIDASE"/>
    <property type="match status" value="1"/>
</dbReference>
<proteinExistence type="inferred from homology"/>
<dbReference type="GO" id="GO:0008270">
    <property type="term" value="F:zinc ion binding"/>
    <property type="evidence" value="ECO:0007669"/>
    <property type="project" value="InterPro"/>
</dbReference>
<feature type="domain" description="Peptidase M14" evidence="4">
    <location>
        <begin position="197"/>
        <end position="478"/>
    </location>
</feature>
<evidence type="ECO:0000313" key="7">
    <source>
        <dbReference type="Proteomes" id="UP000018208"/>
    </source>
</evidence>
<keyword evidence="5" id="KW-0121">Carboxypeptidase</keyword>
<evidence type="ECO:0000256" key="1">
    <source>
        <dbReference type="ARBA" id="ARBA00001947"/>
    </source>
</evidence>
<dbReference type="PANTHER" id="PTHR12756:SF12">
    <property type="entry name" value="CYTOSOLIC CARBOXYPEPTIDASE-LIKE PROTEIN 5"/>
    <property type="match status" value="1"/>
</dbReference>
<dbReference type="InterPro" id="IPR000834">
    <property type="entry name" value="Peptidase_M14"/>
</dbReference>
<evidence type="ECO:0000313" key="6">
    <source>
        <dbReference type="EMBL" id="KAH0574231.1"/>
    </source>
</evidence>
<reference evidence="6" key="2">
    <citation type="submission" date="2020-12" db="EMBL/GenBank/DDBJ databases">
        <title>New Spironucleus salmonicida genome in near-complete chromosomes.</title>
        <authorList>
            <person name="Xu F."/>
            <person name="Kurt Z."/>
            <person name="Jimenez-Gonzalez A."/>
            <person name="Astvaldsson A."/>
            <person name="Andersson J.O."/>
            <person name="Svard S.G."/>
        </authorList>
    </citation>
    <scope>NUCLEOTIDE SEQUENCE</scope>
    <source>
        <strain evidence="6">ATCC 50377</strain>
    </source>
</reference>
<keyword evidence="5" id="KW-0378">Hydrolase</keyword>
<reference evidence="5 6" key="1">
    <citation type="journal article" date="2014" name="PLoS Genet.">
        <title>The Genome of Spironucleus salmonicida Highlights a Fish Pathogen Adapted to Fluctuating Environments.</title>
        <authorList>
            <person name="Xu F."/>
            <person name="Jerlstrom-Hultqvist J."/>
            <person name="Einarsson E."/>
            <person name="Astvaldsson A."/>
            <person name="Svard S.G."/>
            <person name="Andersson J.O."/>
        </authorList>
    </citation>
    <scope>NUCLEOTIDE SEQUENCE</scope>
    <source>
        <strain evidence="6">ATCC 50377</strain>
    </source>
</reference>
<evidence type="ECO:0000256" key="2">
    <source>
        <dbReference type="ARBA" id="ARBA00005988"/>
    </source>
</evidence>
<sequence>MNWAWTSKFDSGNCATIEQIKKPKFVTEKALQQLPSNENVYFNLYNDVDNGTSTFRSYFNVLLRPSEIQHDNDLNLVDFLSLKTPENQPTKNLIFIWKTPPKTTRLIQNLFRPTFRHLNPTKTRRDFYKYPTIHDKIIEELQILDERLIEVNELIPDYQQVPFCIASSAIQAVDDDDEKVVIFAISSQNLIQISYSAPYPLSHIYYKYIGIKYLSSSFPAKLRVIQQEIGRTVLNFPILKFSIISKPNTPKLALSCRVHPGETLSSFLVDSIVISAVNFKIPVLDNFQILLFPCLNPDGVYLGNYRSDSLSQNLNRSYDQFDEKRFPVNTALVRTLSVEKPLILIDFHNHASILNAVLFGNDILTDAKQQNLELQTPTNQQILNLFFCKTITTSAFFNTSKCDFSYGSMEKTDQKGEGFDGTLRVISHRVCKIPFSFTLETHYFCYETMGKKCFWHVHEMCQIGEEIARGVCSFMALRNLKDFLGKIIRFLPCGLEVKKRIKEGKVDEEGVSEQWRMEIKEAEEGRGFVQGNEK</sequence>
<evidence type="ECO:0000256" key="3">
    <source>
        <dbReference type="PROSITE-ProRule" id="PRU01379"/>
    </source>
</evidence>
<accession>V6LKK8</accession>
<comment type="cofactor">
    <cofactor evidence="1">
        <name>Zn(2+)</name>
        <dbReference type="ChEBI" id="CHEBI:29105"/>
    </cofactor>
</comment>
<keyword evidence="7" id="KW-1185">Reference proteome</keyword>
<dbReference type="GO" id="GO:0006508">
    <property type="term" value="P:proteolysis"/>
    <property type="evidence" value="ECO:0007669"/>
    <property type="project" value="InterPro"/>
</dbReference>
<feature type="active site" description="Proton donor/acceptor" evidence="3">
    <location>
        <position position="440"/>
    </location>
</feature>
<dbReference type="AlphaFoldDB" id="V6LKK8"/>
<dbReference type="GO" id="GO:0004181">
    <property type="term" value="F:metallocarboxypeptidase activity"/>
    <property type="evidence" value="ECO:0007669"/>
    <property type="project" value="InterPro"/>
</dbReference>
<dbReference type="InterPro" id="IPR050821">
    <property type="entry name" value="Cytosolic_carboxypeptidase"/>
</dbReference>
<evidence type="ECO:0000259" key="4">
    <source>
        <dbReference type="PROSITE" id="PS52035"/>
    </source>
</evidence>
<dbReference type="EMBL" id="AUWU02000004">
    <property type="protein sequence ID" value="KAH0574231.1"/>
    <property type="molecule type" value="Genomic_DNA"/>
</dbReference>
<protein>
    <submittedName>
        <fullName evidence="5">Zinc carboxypeptidase domain-containing protein</fullName>
    </submittedName>
</protein>
<organism evidence="5">
    <name type="scientific">Spironucleus salmonicida</name>
    <dbReference type="NCBI Taxonomy" id="348837"/>
    <lineage>
        <taxon>Eukaryota</taxon>
        <taxon>Metamonada</taxon>
        <taxon>Diplomonadida</taxon>
        <taxon>Hexamitidae</taxon>
        <taxon>Hexamitinae</taxon>
        <taxon>Spironucleus</taxon>
    </lineage>
</organism>
<dbReference type="PROSITE" id="PS52035">
    <property type="entry name" value="PEPTIDASE_M14"/>
    <property type="match status" value="1"/>
</dbReference>
<dbReference type="Gene3D" id="3.40.630.10">
    <property type="entry name" value="Zn peptidases"/>
    <property type="match status" value="1"/>
</dbReference>
<evidence type="ECO:0000313" key="5">
    <source>
        <dbReference type="EMBL" id="EST44261.1"/>
    </source>
</evidence>
<dbReference type="OrthoDB" id="10253041at2759"/>
<dbReference type="EMBL" id="KI546122">
    <property type="protein sequence ID" value="EST44261.1"/>
    <property type="molecule type" value="Genomic_DNA"/>
</dbReference>
<name>V6LKK8_9EUKA</name>
<gene>
    <name evidence="5" type="ORF">SS50377_15924</name>
    <name evidence="6" type="ORF">SS50377_24180</name>
</gene>
<comment type="similarity">
    <text evidence="2 3">Belongs to the peptidase M14 family.</text>
</comment>
<dbReference type="Pfam" id="PF00246">
    <property type="entry name" value="Peptidase_M14"/>
    <property type="match status" value="1"/>
</dbReference>
<dbReference type="Proteomes" id="UP000018208">
    <property type="component" value="Unassembled WGS sequence"/>
</dbReference>
<keyword evidence="5" id="KW-0645">Protease</keyword>
<dbReference type="VEuPathDB" id="GiardiaDB:SS50377_24180"/>
<dbReference type="SUPFAM" id="SSF53187">
    <property type="entry name" value="Zn-dependent exopeptidases"/>
    <property type="match status" value="1"/>
</dbReference>